<feature type="binding site" evidence="4">
    <location>
        <position position="102"/>
    </location>
    <ligand>
        <name>pyridoxal 5'-phosphate</name>
        <dbReference type="ChEBI" id="CHEBI:597326"/>
    </ligand>
</feature>
<dbReference type="GO" id="GO:0009435">
    <property type="term" value="P:NAD+ biosynthetic process"/>
    <property type="evidence" value="ECO:0007669"/>
    <property type="project" value="UniProtKB-UniRule"/>
</dbReference>
<sequence>MGKFEEMRAKAEELDRLDPLRDFKKHFEVPKGRIYMDGNSLGLPAKESIQGVLRVLEEWKTFNIDGWLKGSPPWFTMPEELGRKMAPLVGAQPEEVVMTGSTTSNLHSLVSTFYQPEGKRRKILADELNFPSDLYALASQIRLKGQDPSEDLILAKSRDGNTLDEDDLIALMDETVSVALFPSVLYRSGQLLDMERLTKAAHERGIFIGFDCAHSAGSVPHRLHDWGVDFAFWCSYKHLNGGPGSPAFLFLHRKHFEREPGLAGWFGYVKEKQFDMNITFEHAKSAGGWQMGTPCVLSAATLEAALDIQQEATIEQIRGKSLKLTDFLIELVDTFLSDEPYCYSIATPRDHNRRGGHLAIEHPKEAWRICCALKARNIIPDFRPPRIIRIAPVALYNTFTEVWEVAKALKEIIDLREFEHFHKERSMVS</sequence>
<reference evidence="8" key="1">
    <citation type="submission" date="2011-10" db="EMBL/GenBank/DDBJ databases">
        <title>The complete genome of chromosome of Thermovirga lienii DSM 17291.</title>
        <authorList>
            <consortium name="US DOE Joint Genome Institute (JGI-PGF)"/>
            <person name="Lucas S."/>
            <person name="Copeland A."/>
            <person name="Lapidus A."/>
            <person name="Glavina del Rio T."/>
            <person name="Dalin E."/>
            <person name="Tice H."/>
            <person name="Bruce D."/>
            <person name="Goodwin L."/>
            <person name="Pitluck S."/>
            <person name="Peters L."/>
            <person name="Mikhailova N."/>
            <person name="Saunders E."/>
            <person name="Kyrpides N."/>
            <person name="Mavromatis K."/>
            <person name="Ivanova N."/>
            <person name="Last F.I."/>
            <person name="Brettin T."/>
            <person name="Detter J.C."/>
            <person name="Han C."/>
            <person name="Larimer F."/>
            <person name="Land M."/>
            <person name="Hauser L."/>
            <person name="Markowitz V."/>
            <person name="Cheng J.-F."/>
            <person name="Hugenholtz P."/>
            <person name="Woyke T."/>
            <person name="Wu D."/>
            <person name="Spring S."/>
            <person name="Schroeder M."/>
            <person name="Brambilla E.-M."/>
            <person name="Klenk H.-P."/>
            <person name="Eisen J.A."/>
        </authorList>
    </citation>
    <scope>NUCLEOTIDE SEQUENCE [LARGE SCALE GENOMIC DNA]</scope>
    <source>
        <strain evidence="8">ATCC BAA-1197 / DSM 17291 / Cas60314</strain>
    </source>
</reference>
<protein>
    <recommendedName>
        <fullName evidence="4 5">Kynureninase</fullName>
        <ecNumber evidence="4 5">3.7.1.3</ecNumber>
    </recommendedName>
    <alternativeName>
        <fullName evidence="4">L-kynurenine hydrolase</fullName>
    </alternativeName>
</protein>
<comment type="function">
    <text evidence="4 6">Catalyzes the cleavage of L-kynurenine (L-Kyn) and L-3-hydroxykynurenine (L-3OHKyn) into anthranilic acid (AA) and 3-hydroxyanthranilic acid (3-OHAA), respectively.</text>
</comment>
<evidence type="ECO:0000256" key="6">
    <source>
        <dbReference type="PIRNR" id="PIRNR038800"/>
    </source>
</evidence>
<keyword evidence="8" id="KW-1185">Reference proteome</keyword>
<keyword evidence="2 4" id="KW-0378">Hydrolase</keyword>
<dbReference type="Pfam" id="PF22580">
    <property type="entry name" value="KYNU_C"/>
    <property type="match status" value="1"/>
</dbReference>
<organism evidence="7 8">
    <name type="scientific">Thermovirga lienii (strain ATCC BAA-1197 / DSM 17291 / Cas60314)</name>
    <dbReference type="NCBI Taxonomy" id="580340"/>
    <lineage>
        <taxon>Bacteria</taxon>
        <taxon>Thermotogati</taxon>
        <taxon>Synergistota</taxon>
        <taxon>Synergistia</taxon>
        <taxon>Synergistales</taxon>
        <taxon>Thermovirgaceae</taxon>
        <taxon>Thermovirga</taxon>
    </lineage>
</organism>
<reference evidence="7 8" key="2">
    <citation type="journal article" date="2012" name="Stand. Genomic Sci.">
        <title>Genome sequence of the moderately thermophilic, amino-acid-degrading and sulfur-reducing bacterium Thermovirga lienii type strain (Cas60314(T)).</title>
        <authorList>
            <person name="Goker M."/>
            <person name="Saunders E."/>
            <person name="Lapidus A."/>
            <person name="Nolan M."/>
            <person name="Lucas S."/>
            <person name="Hammon N."/>
            <person name="Deshpande S."/>
            <person name="Cheng J.F."/>
            <person name="Han C."/>
            <person name="Tapia R."/>
            <person name="Goodwin L.A."/>
            <person name="Pitluck S."/>
            <person name="Liolios K."/>
            <person name="Mavromatis K."/>
            <person name="Pagani I."/>
            <person name="Ivanova N."/>
            <person name="Mikhailova N."/>
            <person name="Pati A."/>
            <person name="Chen A."/>
            <person name="Palaniappan K."/>
            <person name="Land M."/>
            <person name="Chang Y.J."/>
            <person name="Jeffries C.D."/>
            <person name="Brambilla E.M."/>
            <person name="Rohde M."/>
            <person name="Spring S."/>
            <person name="Detter J.C."/>
            <person name="Woyke T."/>
            <person name="Bristow J."/>
            <person name="Eisen J.A."/>
            <person name="Markowitz V."/>
            <person name="Hugenholtz P."/>
            <person name="Kyrpides N.C."/>
            <person name="Klenk H.P."/>
        </authorList>
    </citation>
    <scope>NUCLEOTIDE SEQUENCE [LARGE SCALE GENOMIC DNA]</scope>
    <source>
        <strain evidence="8">ATCC BAA-1197 / DSM 17291 / Cas60314</strain>
    </source>
</reference>
<dbReference type="UniPathway" id="UPA00253">
    <property type="reaction ID" value="UER00329"/>
</dbReference>
<evidence type="ECO:0000256" key="2">
    <source>
        <dbReference type="ARBA" id="ARBA00022801"/>
    </source>
</evidence>
<evidence type="ECO:0000313" key="7">
    <source>
        <dbReference type="EMBL" id="AER65891.1"/>
    </source>
</evidence>
<comment type="catalytic activity">
    <reaction evidence="4 6">
        <text>L-kynurenine + H2O = anthranilate + L-alanine + H(+)</text>
        <dbReference type="Rhea" id="RHEA:16813"/>
        <dbReference type="ChEBI" id="CHEBI:15377"/>
        <dbReference type="ChEBI" id="CHEBI:15378"/>
        <dbReference type="ChEBI" id="CHEBI:16567"/>
        <dbReference type="ChEBI" id="CHEBI:57959"/>
        <dbReference type="ChEBI" id="CHEBI:57972"/>
        <dbReference type="EC" id="3.7.1.3"/>
    </reaction>
</comment>
<comment type="cofactor">
    <cofactor evidence="4 6">
        <name>pyridoxal 5'-phosphate</name>
        <dbReference type="ChEBI" id="CHEBI:597326"/>
    </cofactor>
</comment>
<comment type="caution">
    <text evidence="4">Lacks conserved residue(s) required for the propagation of feature annotation.</text>
</comment>
<comment type="subunit">
    <text evidence="4 6">Homodimer.</text>
</comment>
<dbReference type="Gene3D" id="3.90.1150.10">
    <property type="entry name" value="Aspartate Aminotransferase, domain 1"/>
    <property type="match status" value="1"/>
</dbReference>
<accession>G7V5Y6</accession>
<dbReference type="PANTHER" id="PTHR14084">
    <property type="entry name" value="KYNURENINASE"/>
    <property type="match status" value="1"/>
</dbReference>
<dbReference type="GO" id="GO:0005737">
    <property type="term" value="C:cytoplasm"/>
    <property type="evidence" value="ECO:0007669"/>
    <property type="project" value="UniProtKB-UniRule"/>
</dbReference>
<feature type="binding site" evidence="4">
    <location>
        <position position="265"/>
    </location>
    <ligand>
        <name>pyridoxal 5'-phosphate</name>
        <dbReference type="ChEBI" id="CHEBI:597326"/>
    </ligand>
</feature>
<dbReference type="SUPFAM" id="SSF53383">
    <property type="entry name" value="PLP-dependent transferases"/>
    <property type="match status" value="1"/>
</dbReference>
<feature type="binding site" evidence="4">
    <location>
        <begin position="130"/>
        <end position="133"/>
    </location>
    <ligand>
        <name>pyridoxal 5'-phosphate</name>
        <dbReference type="ChEBI" id="CHEBI:597326"/>
    </ligand>
</feature>
<dbReference type="HOGENOM" id="CLU_003433_4_0_0"/>
<evidence type="ECO:0000256" key="4">
    <source>
        <dbReference type="HAMAP-Rule" id="MF_01970"/>
    </source>
</evidence>
<feature type="modified residue" description="N6-(pyridoxal phosphate)lysine" evidence="4">
    <location>
        <position position="237"/>
    </location>
</feature>
<comment type="catalytic activity">
    <reaction evidence="6">
        <text>3-hydroxy-L-kynurenine + H2O = 3-hydroxyanthranilate + L-alanine + H(+)</text>
        <dbReference type="Rhea" id="RHEA:25143"/>
        <dbReference type="ChEBI" id="CHEBI:15377"/>
        <dbReference type="ChEBI" id="CHEBI:15378"/>
        <dbReference type="ChEBI" id="CHEBI:36559"/>
        <dbReference type="ChEBI" id="CHEBI:57972"/>
        <dbReference type="ChEBI" id="CHEBI:58125"/>
        <dbReference type="EC" id="3.7.1.3"/>
    </reaction>
</comment>
<dbReference type="EMBL" id="CP003096">
    <property type="protein sequence ID" value="AER65891.1"/>
    <property type="molecule type" value="Genomic_DNA"/>
</dbReference>
<comment type="pathway">
    <text evidence="4 6">Amino-acid degradation; L-kynurenine degradation; L-alanine and anthranilate from L-kynurenine: step 1/1.</text>
</comment>
<dbReference type="InterPro" id="IPR010111">
    <property type="entry name" value="Kynureninase"/>
</dbReference>
<gene>
    <name evidence="4" type="primary">kynU</name>
    <name evidence="7" type="ordered locus">Tlie_0145</name>
</gene>
<dbReference type="STRING" id="580340.Tlie_0145"/>
<dbReference type="GO" id="GO:0030429">
    <property type="term" value="F:kynureninase activity"/>
    <property type="evidence" value="ECO:0007669"/>
    <property type="project" value="UniProtKB-UniRule"/>
</dbReference>
<dbReference type="UniPathway" id="UPA00334">
    <property type="reaction ID" value="UER00455"/>
</dbReference>
<evidence type="ECO:0000256" key="1">
    <source>
        <dbReference type="ARBA" id="ARBA00022642"/>
    </source>
</evidence>
<feature type="binding site" evidence="4">
    <location>
        <position position="211"/>
    </location>
    <ligand>
        <name>pyridoxal 5'-phosphate</name>
        <dbReference type="ChEBI" id="CHEBI:597326"/>
    </ligand>
</feature>
<dbReference type="PANTHER" id="PTHR14084:SF0">
    <property type="entry name" value="KYNURENINASE"/>
    <property type="match status" value="1"/>
</dbReference>
<dbReference type="OrthoDB" id="9812626at2"/>
<feature type="binding site" evidence="4">
    <location>
        <position position="293"/>
    </location>
    <ligand>
        <name>pyridoxal 5'-phosphate</name>
        <dbReference type="ChEBI" id="CHEBI:597326"/>
    </ligand>
</feature>
<dbReference type="AlphaFoldDB" id="G7V5Y6"/>
<dbReference type="eggNOG" id="COG3844">
    <property type="taxonomic scope" value="Bacteria"/>
</dbReference>
<comment type="pathway">
    <text evidence="4 6">Cofactor biosynthesis; NAD(+) biosynthesis; quinolinate from L-kynurenine: step 2/3.</text>
</comment>
<feature type="binding site" evidence="4">
    <location>
        <position position="214"/>
    </location>
    <ligand>
        <name>pyridoxal 5'-phosphate</name>
        <dbReference type="ChEBI" id="CHEBI:597326"/>
    </ligand>
</feature>
<dbReference type="NCBIfam" id="TIGR01814">
    <property type="entry name" value="kynureninase"/>
    <property type="match status" value="1"/>
</dbReference>
<dbReference type="InterPro" id="IPR015424">
    <property type="entry name" value="PyrdxlP-dep_Trfase"/>
</dbReference>
<comment type="similarity">
    <text evidence="4 6">Belongs to the kynureninase family.</text>
</comment>
<dbReference type="GO" id="GO:0097053">
    <property type="term" value="P:L-kynurenine catabolic process"/>
    <property type="evidence" value="ECO:0007669"/>
    <property type="project" value="UniProtKB-UniRule"/>
</dbReference>
<keyword evidence="1 4" id="KW-0662">Pyridine nucleotide biosynthesis</keyword>
<dbReference type="GO" id="GO:0019441">
    <property type="term" value="P:L-tryptophan catabolic process to kynurenine"/>
    <property type="evidence" value="ECO:0007669"/>
    <property type="project" value="TreeGrafter"/>
</dbReference>
<dbReference type="Gene3D" id="3.40.640.10">
    <property type="entry name" value="Type I PLP-dependent aspartate aminotransferase-like (Major domain)"/>
    <property type="match status" value="1"/>
</dbReference>
<proteinExistence type="inferred from homology"/>
<feature type="binding site" evidence="4">
    <location>
        <position position="236"/>
    </location>
    <ligand>
        <name>pyridoxal 5'-phosphate</name>
        <dbReference type="ChEBI" id="CHEBI:597326"/>
    </ligand>
</feature>
<dbReference type="EC" id="3.7.1.3" evidence="4 5"/>
<evidence type="ECO:0000313" key="8">
    <source>
        <dbReference type="Proteomes" id="UP000005868"/>
    </source>
</evidence>
<evidence type="ECO:0000256" key="5">
    <source>
        <dbReference type="NCBIfam" id="TIGR01814"/>
    </source>
</evidence>
<dbReference type="GO" id="GO:0030170">
    <property type="term" value="F:pyridoxal phosphate binding"/>
    <property type="evidence" value="ECO:0007669"/>
    <property type="project" value="UniProtKB-UniRule"/>
</dbReference>
<keyword evidence="3 4" id="KW-0663">Pyridoxal phosphate</keyword>
<dbReference type="GO" id="GO:0019805">
    <property type="term" value="P:quinolinate biosynthetic process"/>
    <property type="evidence" value="ECO:0007669"/>
    <property type="project" value="UniProtKB-UniRule"/>
</dbReference>
<dbReference type="InterPro" id="IPR015421">
    <property type="entry name" value="PyrdxlP-dep_Trfase_major"/>
</dbReference>
<name>G7V5Y6_THELD</name>
<dbReference type="HAMAP" id="MF_01970">
    <property type="entry name" value="Kynureninase"/>
    <property type="match status" value="1"/>
</dbReference>
<dbReference type="GO" id="GO:0043420">
    <property type="term" value="P:anthranilate metabolic process"/>
    <property type="evidence" value="ECO:0007669"/>
    <property type="project" value="TreeGrafter"/>
</dbReference>
<dbReference type="KEGG" id="tli:Tlie_0145"/>
<evidence type="ECO:0000256" key="3">
    <source>
        <dbReference type="ARBA" id="ARBA00022898"/>
    </source>
</evidence>
<dbReference type="InterPro" id="IPR015422">
    <property type="entry name" value="PyrdxlP-dep_Trfase_small"/>
</dbReference>
<dbReference type="PIRSF" id="PIRSF038800">
    <property type="entry name" value="KYNU"/>
    <property type="match status" value="1"/>
</dbReference>
<feature type="binding site" evidence="4">
    <location>
        <position position="103"/>
    </location>
    <ligand>
        <name>pyridoxal 5'-phosphate</name>
        <dbReference type="ChEBI" id="CHEBI:597326"/>
    </ligand>
</feature>
<dbReference type="Proteomes" id="UP000005868">
    <property type="component" value="Chromosome"/>
</dbReference>